<proteinExistence type="inferred from homology"/>
<keyword evidence="4 6" id="KW-0472">Membrane</keyword>
<evidence type="ECO:0000256" key="6">
    <source>
        <dbReference type="HAMAP-Rule" id="MF_00728"/>
    </source>
</evidence>
<comment type="subcellular location">
    <subcellularLocation>
        <location evidence="6">Cell membrane</location>
        <topology evidence="6">Single-pass membrane protein</topology>
    </subcellularLocation>
    <text evidence="6">Colocalized with FtsZ to the nascent septal site.</text>
</comment>
<keyword evidence="1 6" id="KW-0812">Transmembrane</keyword>
<reference evidence="9 10" key="2">
    <citation type="journal article" date="2021" name="Int. J. Food Microbiol.">
        <title>Safety demonstration of a microbial species for use in the food chain: Weissella confusa.</title>
        <authorList>
            <person name="Bourdichon F."/>
            <person name="Patrone V."/>
            <person name="Fontana A."/>
            <person name="Milani G."/>
            <person name="Morelli L."/>
        </authorList>
    </citation>
    <scope>NUCLEOTIDE SEQUENCE [LARGE SCALE GENOMIC DNA]</scope>
    <source>
        <strain evidence="8">CCUG 30943</strain>
        <strain evidence="9 10">CCUG 43002</strain>
    </source>
</reference>
<keyword evidence="3 6" id="KW-0175">Coiled coil</keyword>
<evidence type="ECO:0000256" key="4">
    <source>
        <dbReference type="ARBA" id="ARBA00023136"/>
    </source>
</evidence>
<feature type="topological domain" description="Extracellular" evidence="6">
    <location>
        <begin position="1"/>
        <end position="6"/>
    </location>
</feature>
<evidence type="ECO:0000256" key="2">
    <source>
        <dbReference type="ARBA" id="ARBA00022989"/>
    </source>
</evidence>
<feature type="coiled-coil region" evidence="6">
    <location>
        <begin position="379"/>
        <end position="434"/>
    </location>
</feature>
<dbReference type="GO" id="GO:0000921">
    <property type="term" value="P:septin ring assembly"/>
    <property type="evidence" value="ECO:0007669"/>
    <property type="project" value="InterPro"/>
</dbReference>
<dbReference type="EMBL" id="JAAOCX010000012">
    <property type="protein sequence ID" value="MBJ7633200.1"/>
    <property type="molecule type" value="Genomic_DNA"/>
</dbReference>
<keyword evidence="10" id="KW-1185">Reference proteome</keyword>
<sequence length="577" mass="65826">MTQIGHIVIGLIVVVAAIYLIIFVSQRLTARKVAKLLQKKEQLAEIPMRDRLVKGRQLSLTGQSLKQFQLLENKYGTLETQGFNEIENQANSVLFESQGLNFVKTAQELKQLQQLIRDAEMTIDVVNQGLSDLEKLDEAHKAAVKELEVKYQDLRKTLLSQNFSFGPAIDKLEEILGSLEDDFAEFARLTEAGDHATAAGIYETLGMETNQLEQRIEQIPGLFKSLDDTLPGQLAELHDAYDKMAAEGFKFETDIPEELEELETQRNNALDLLADLTLKQVTETIAQMEARTEVLYETFEKEASSAQEVWENNEQLTAYVVHNKRQNHELYIELDRLNQDFVFTKDEVGQVRSWEIQLSNVSVSLEELKASISQHEVVFSHLLETQNGLREELERIEKEQVSMWEGLKELPQLVQQSRNRVTLLSDKLRQIQRAVERQGLPGLPDTYMSFFYAVNDELGRLKQQLGLSRINVDDVLRQLSIVTADLDTLQENTDALIEAASVTERLVRKALSYRDNADVVQATQQARYYYETDFDYTRAMNTLGAVIDQQEQGATARLVNAYRQEQATLQAEFAEQQ</sequence>
<gene>
    <name evidence="6" type="primary">ezrA</name>
    <name evidence="9" type="ORF">HAU20_08975</name>
    <name evidence="8" type="ORF">HAU43_08925</name>
</gene>
<feature type="coiled-coil region" evidence="6">
    <location>
        <begin position="102"/>
        <end position="157"/>
    </location>
</feature>
<comment type="function">
    <text evidence="6">Negative regulator of FtsZ ring formation; modulates the frequency and position of FtsZ ring formation. Inhibits FtsZ ring formation at polar sites. Interacts either with FtsZ or with one of its binding partners to promote depolymerization.</text>
</comment>
<comment type="similarity">
    <text evidence="6">Belongs to the EzrA family.</text>
</comment>
<keyword evidence="6" id="KW-0131">Cell cycle</keyword>
<dbReference type="RefSeq" id="WP_003609706.1">
    <property type="nucleotide sequence ID" value="NZ_ALXH01000144.1"/>
</dbReference>
<reference evidence="9" key="1">
    <citation type="submission" date="2020-02" db="EMBL/GenBank/DDBJ databases">
        <authorList>
            <person name="Fontana A."/>
            <person name="Patrone V."/>
            <person name="Morelli L."/>
        </authorList>
    </citation>
    <scope>NUCLEOTIDE SEQUENCE</scope>
    <source>
        <strain evidence="8">CCUG 30943</strain>
        <strain evidence="9">CCUG 43002</strain>
    </source>
</reference>
<dbReference type="GO" id="GO:0005940">
    <property type="term" value="C:septin ring"/>
    <property type="evidence" value="ECO:0007669"/>
    <property type="project" value="InterPro"/>
</dbReference>
<dbReference type="InterPro" id="IPR010379">
    <property type="entry name" value="EzrA"/>
</dbReference>
<dbReference type="Proteomes" id="UP000808038">
    <property type="component" value="Unassembled WGS sequence"/>
</dbReference>
<evidence type="ECO:0000256" key="5">
    <source>
        <dbReference type="ARBA" id="ARBA00023210"/>
    </source>
</evidence>
<name>A0A0R2F8L6_WEICO</name>
<dbReference type="EMBL" id="JAAOCP010000011">
    <property type="protein sequence ID" value="MBJ7639513.1"/>
    <property type="molecule type" value="Genomic_DNA"/>
</dbReference>
<evidence type="ECO:0000256" key="7">
    <source>
        <dbReference type="SAM" id="Phobius"/>
    </source>
</evidence>
<keyword evidence="2 6" id="KW-1133">Transmembrane helix</keyword>
<dbReference type="AlphaFoldDB" id="A0A0R2F8L6"/>
<evidence type="ECO:0000313" key="10">
    <source>
        <dbReference type="Proteomes" id="UP000728106"/>
    </source>
</evidence>
<accession>A0A0R2F8L6</accession>
<dbReference type="Pfam" id="PF06160">
    <property type="entry name" value="EzrA"/>
    <property type="match status" value="1"/>
</dbReference>
<keyword evidence="6" id="KW-0132">Cell division</keyword>
<evidence type="ECO:0000313" key="9">
    <source>
        <dbReference type="EMBL" id="MBJ7639513.1"/>
    </source>
</evidence>
<organism evidence="9 10">
    <name type="scientific">Weissella confusa</name>
    <name type="common">Lactobacillus confusus</name>
    <dbReference type="NCBI Taxonomy" id="1583"/>
    <lineage>
        <taxon>Bacteria</taxon>
        <taxon>Bacillati</taxon>
        <taxon>Bacillota</taxon>
        <taxon>Bacilli</taxon>
        <taxon>Lactobacillales</taxon>
        <taxon>Lactobacillaceae</taxon>
        <taxon>Weissella</taxon>
    </lineage>
</organism>
<dbReference type="OrthoDB" id="1654473at2"/>
<dbReference type="Proteomes" id="UP000728106">
    <property type="component" value="Unassembled WGS sequence"/>
</dbReference>
<keyword evidence="6" id="KW-1003">Cell membrane</keyword>
<comment type="caution">
    <text evidence="9">The sequence shown here is derived from an EMBL/GenBank/DDBJ whole genome shotgun (WGS) entry which is preliminary data.</text>
</comment>
<keyword evidence="5 6" id="KW-0717">Septation</keyword>
<protein>
    <recommendedName>
        <fullName evidence="6">Septation ring formation regulator EzrA</fullName>
    </recommendedName>
</protein>
<dbReference type="GO" id="GO:0005886">
    <property type="term" value="C:plasma membrane"/>
    <property type="evidence" value="ECO:0007669"/>
    <property type="project" value="UniProtKB-SubCell"/>
</dbReference>
<evidence type="ECO:0000256" key="1">
    <source>
        <dbReference type="ARBA" id="ARBA00022692"/>
    </source>
</evidence>
<evidence type="ECO:0000313" key="8">
    <source>
        <dbReference type="EMBL" id="MBJ7633200.1"/>
    </source>
</evidence>
<evidence type="ECO:0000256" key="3">
    <source>
        <dbReference type="ARBA" id="ARBA00023054"/>
    </source>
</evidence>
<dbReference type="HAMAP" id="MF_00728">
    <property type="entry name" value="EzrA"/>
    <property type="match status" value="1"/>
</dbReference>
<feature type="topological domain" description="Cytoplasmic" evidence="6">
    <location>
        <begin position="26"/>
        <end position="577"/>
    </location>
</feature>
<feature type="transmembrane region" description="Helical" evidence="7">
    <location>
        <begin position="6"/>
        <end position="25"/>
    </location>
</feature>
<dbReference type="GO" id="GO:0000917">
    <property type="term" value="P:division septum assembly"/>
    <property type="evidence" value="ECO:0007669"/>
    <property type="project" value="UniProtKB-KW"/>
</dbReference>